<accession>A0ABS7FKU6</accession>
<gene>
    <name evidence="7" type="ORF">K1Y72_01265</name>
</gene>
<dbReference type="RefSeq" id="WP_220162367.1">
    <property type="nucleotide sequence ID" value="NZ_JAIBOA010000001.1"/>
</dbReference>
<dbReference type="PANTHER" id="PTHR30055:SF238">
    <property type="entry name" value="MYCOFACTOCIN BIOSYNTHESIS TRANSCRIPTIONAL REGULATOR MFTR-RELATED"/>
    <property type="match status" value="1"/>
</dbReference>
<name>A0ABS7FKU6_9ACTN</name>
<feature type="domain" description="HTH tetR-type" evidence="6">
    <location>
        <begin position="1"/>
        <end position="61"/>
    </location>
</feature>
<dbReference type="SUPFAM" id="SSF48498">
    <property type="entry name" value="Tetracyclin repressor-like, C-terminal domain"/>
    <property type="match status" value="1"/>
</dbReference>
<feature type="DNA-binding region" description="H-T-H motif" evidence="4">
    <location>
        <begin position="24"/>
        <end position="43"/>
    </location>
</feature>
<dbReference type="SUPFAM" id="SSF46689">
    <property type="entry name" value="Homeodomain-like"/>
    <property type="match status" value="1"/>
</dbReference>
<dbReference type="EMBL" id="JAIBOA010000001">
    <property type="protein sequence ID" value="MBW8480979.1"/>
    <property type="molecule type" value="Genomic_DNA"/>
</dbReference>
<dbReference type="PROSITE" id="PS50977">
    <property type="entry name" value="HTH_TETR_2"/>
    <property type="match status" value="1"/>
</dbReference>
<reference evidence="7 8" key="1">
    <citation type="submission" date="2021-07" db="EMBL/GenBank/DDBJ databases">
        <title>Actinomadura sp. PM05-2 isolated from lichen.</title>
        <authorList>
            <person name="Somphong A."/>
            <person name="Phongsopitanun W."/>
            <person name="Tanasupawat S."/>
            <person name="Peongsungnone V."/>
        </authorList>
    </citation>
    <scope>NUCLEOTIDE SEQUENCE [LARGE SCALE GENOMIC DNA]</scope>
    <source>
        <strain evidence="7 8">PM05-2</strain>
    </source>
</reference>
<dbReference type="PANTHER" id="PTHR30055">
    <property type="entry name" value="HTH-TYPE TRANSCRIPTIONAL REGULATOR RUTR"/>
    <property type="match status" value="1"/>
</dbReference>
<sequence>MNARERILDAAAEIMRGQGAARATTKEIARAAGYSEALLYKHFRDKNELLLKVLKERMPPMGAALVPGEGTVRANLVATARDGLRFYRESFPMMASMASQPALMAATRDGMRSYGAGPHEPVRRLAAYLEAERDLGRVAAGADPAAAAALLLGACFQQGFLAYVAEDPPASEEAAAALVAPLLPALLPPGATRGPHDDPPPGGDSR</sequence>
<dbReference type="PRINTS" id="PR00455">
    <property type="entry name" value="HTHTETR"/>
</dbReference>
<comment type="caution">
    <text evidence="7">The sequence shown here is derived from an EMBL/GenBank/DDBJ whole genome shotgun (WGS) entry which is preliminary data.</text>
</comment>
<keyword evidence="1" id="KW-0805">Transcription regulation</keyword>
<evidence type="ECO:0000256" key="4">
    <source>
        <dbReference type="PROSITE-ProRule" id="PRU00335"/>
    </source>
</evidence>
<dbReference type="InterPro" id="IPR036271">
    <property type="entry name" value="Tet_transcr_reg_TetR-rel_C_sf"/>
</dbReference>
<dbReference type="InterPro" id="IPR009057">
    <property type="entry name" value="Homeodomain-like_sf"/>
</dbReference>
<evidence type="ECO:0000256" key="3">
    <source>
        <dbReference type="ARBA" id="ARBA00023163"/>
    </source>
</evidence>
<dbReference type="InterPro" id="IPR001647">
    <property type="entry name" value="HTH_TetR"/>
</dbReference>
<evidence type="ECO:0000313" key="7">
    <source>
        <dbReference type="EMBL" id="MBW8480979.1"/>
    </source>
</evidence>
<dbReference type="Proteomes" id="UP000774570">
    <property type="component" value="Unassembled WGS sequence"/>
</dbReference>
<dbReference type="InterPro" id="IPR050109">
    <property type="entry name" value="HTH-type_TetR-like_transc_reg"/>
</dbReference>
<organism evidence="7 8">
    <name type="scientific">Actinomadura parmotrematis</name>
    <dbReference type="NCBI Taxonomy" id="2864039"/>
    <lineage>
        <taxon>Bacteria</taxon>
        <taxon>Bacillati</taxon>
        <taxon>Actinomycetota</taxon>
        <taxon>Actinomycetes</taxon>
        <taxon>Streptosporangiales</taxon>
        <taxon>Thermomonosporaceae</taxon>
        <taxon>Actinomadura</taxon>
    </lineage>
</organism>
<evidence type="ECO:0000313" key="8">
    <source>
        <dbReference type="Proteomes" id="UP000774570"/>
    </source>
</evidence>
<dbReference type="Gene3D" id="1.10.357.10">
    <property type="entry name" value="Tetracycline Repressor, domain 2"/>
    <property type="match status" value="1"/>
</dbReference>
<evidence type="ECO:0000259" key="6">
    <source>
        <dbReference type="PROSITE" id="PS50977"/>
    </source>
</evidence>
<protein>
    <submittedName>
        <fullName evidence="7">TetR/AcrR family transcriptional regulator</fullName>
    </submittedName>
</protein>
<evidence type="ECO:0000256" key="5">
    <source>
        <dbReference type="SAM" id="MobiDB-lite"/>
    </source>
</evidence>
<dbReference type="Pfam" id="PF00440">
    <property type="entry name" value="TetR_N"/>
    <property type="match status" value="1"/>
</dbReference>
<feature type="compositionally biased region" description="Basic and acidic residues" evidence="5">
    <location>
        <begin position="194"/>
        <end position="206"/>
    </location>
</feature>
<evidence type="ECO:0000256" key="2">
    <source>
        <dbReference type="ARBA" id="ARBA00023125"/>
    </source>
</evidence>
<proteinExistence type="predicted"/>
<evidence type="ECO:0000256" key="1">
    <source>
        <dbReference type="ARBA" id="ARBA00023015"/>
    </source>
</evidence>
<keyword evidence="3" id="KW-0804">Transcription</keyword>
<keyword evidence="8" id="KW-1185">Reference proteome</keyword>
<feature type="region of interest" description="Disordered" evidence="5">
    <location>
        <begin position="187"/>
        <end position="206"/>
    </location>
</feature>
<keyword evidence="2 4" id="KW-0238">DNA-binding</keyword>